<dbReference type="EMBL" id="CAJVOS010000027">
    <property type="protein sequence ID" value="CAG8119533.1"/>
    <property type="molecule type" value="Genomic_DNA"/>
</dbReference>
<keyword evidence="11" id="KW-1185">Reference proteome</keyword>
<proteinExistence type="predicted"/>
<dbReference type="InterPro" id="IPR049453">
    <property type="entry name" value="Memb_transporter_dom"/>
</dbReference>
<evidence type="ECO:0000256" key="5">
    <source>
        <dbReference type="SAM" id="MobiDB-lite"/>
    </source>
</evidence>
<comment type="caution">
    <text evidence="10">The sequence shown here is derived from an EMBL/GenBank/DDBJ whole genome shotgun (WGS) entry which is preliminary data.</text>
</comment>
<dbReference type="Pfam" id="PF00106">
    <property type="entry name" value="adh_short"/>
    <property type="match status" value="1"/>
</dbReference>
<evidence type="ECO:0000256" key="2">
    <source>
        <dbReference type="ARBA" id="ARBA00022692"/>
    </source>
</evidence>
<feature type="transmembrane region" description="Helical" evidence="6">
    <location>
        <begin position="609"/>
        <end position="629"/>
    </location>
</feature>
<dbReference type="PANTHER" id="PTHR37994">
    <property type="entry name" value="ARAE_2_N DOMAIN-CONTAINING PROTEIN-RELATED"/>
    <property type="match status" value="1"/>
</dbReference>
<feature type="domain" description="Integral membrane bound transporter" evidence="9">
    <location>
        <begin position="581"/>
        <end position="718"/>
    </location>
</feature>
<organism evidence="10 11">
    <name type="scientific">Penicillium olsonii</name>
    <dbReference type="NCBI Taxonomy" id="99116"/>
    <lineage>
        <taxon>Eukaryota</taxon>
        <taxon>Fungi</taxon>
        <taxon>Dikarya</taxon>
        <taxon>Ascomycota</taxon>
        <taxon>Pezizomycotina</taxon>
        <taxon>Eurotiomycetes</taxon>
        <taxon>Eurotiomycetidae</taxon>
        <taxon>Eurotiales</taxon>
        <taxon>Aspergillaceae</taxon>
        <taxon>Penicillium</taxon>
    </lineage>
</organism>
<dbReference type="PRINTS" id="PR00081">
    <property type="entry name" value="GDHRDH"/>
</dbReference>
<keyword evidence="2 6" id="KW-0812">Transmembrane</keyword>
<evidence type="ECO:0000256" key="1">
    <source>
        <dbReference type="ARBA" id="ARBA00004141"/>
    </source>
</evidence>
<dbReference type="Gene3D" id="3.40.50.720">
    <property type="entry name" value="NAD(P)-binding Rossmann-like Domain"/>
    <property type="match status" value="1"/>
</dbReference>
<dbReference type="GO" id="GO:0016020">
    <property type="term" value="C:membrane"/>
    <property type="evidence" value="ECO:0007669"/>
    <property type="project" value="UniProtKB-SubCell"/>
</dbReference>
<keyword evidence="4 6" id="KW-0472">Membrane</keyword>
<dbReference type="InterPro" id="IPR002347">
    <property type="entry name" value="SDR_fam"/>
</dbReference>
<feature type="transmembrane region" description="Helical" evidence="6">
    <location>
        <begin position="660"/>
        <end position="677"/>
    </location>
</feature>
<evidence type="ECO:0000313" key="10">
    <source>
        <dbReference type="EMBL" id="CAG8119533.1"/>
    </source>
</evidence>
<dbReference type="Pfam" id="PF10334">
    <property type="entry name" value="BRE4"/>
    <property type="match status" value="1"/>
</dbReference>
<dbReference type="Pfam" id="PF10337">
    <property type="entry name" value="ArAE_2_N"/>
    <property type="match status" value="2"/>
</dbReference>
<keyword evidence="3 6" id="KW-1133">Transmembrane helix</keyword>
<feature type="transmembrane region" description="Helical" evidence="6">
    <location>
        <begin position="697"/>
        <end position="721"/>
    </location>
</feature>
<dbReference type="InterPro" id="IPR036291">
    <property type="entry name" value="NAD(P)-bd_dom_sf"/>
</dbReference>
<evidence type="ECO:0000256" key="3">
    <source>
        <dbReference type="ARBA" id="ARBA00022989"/>
    </source>
</evidence>
<name>A0A9W4HQD2_PENOL</name>
<dbReference type="InterPro" id="IPR018823">
    <property type="entry name" value="ArAE_2_N"/>
</dbReference>
<dbReference type="OrthoDB" id="2274698at2759"/>
<evidence type="ECO:0000259" key="8">
    <source>
        <dbReference type="Pfam" id="PF10337"/>
    </source>
</evidence>
<dbReference type="SUPFAM" id="SSF51735">
    <property type="entry name" value="NAD(P)-binding Rossmann-fold domains"/>
    <property type="match status" value="1"/>
</dbReference>
<reference evidence="10" key="1">
    <citation type="submission" date="2021-07" db="EMBL/GenBank/DDBJ databases">
        <authorList>
            <person name="Branca A.L. A."/>
        </authorList>
    </citation>
    <scope>NUCLEOTIDE SEQUENCE</scope>
</reference>
<feature type="transmembrane region" description="Helical" evidence="6">
    <location>
        <begin position="558"/>
        <end position="575"/>
    </location>
</feature>
<feature type="domain" description="Putative ER transporter 6TM N-terminal" evidence="8">
    <location>
        <begin position="2"/>
        <end position="65"/>
    </location>
</feature>
<protein>
    <submittedName>
        <fullName evidence="10">Uncharacterized protein</fullName>
    </submittedName>
</protein>
<feature type="transmembrane region" description="Helical" evidence="6">
    <location>
        <begin position="635"/>
        <end position="653"/>
    </location>
</feature>
<feature type="domain" description="Putative ER transporter 6TM N-terminal" evidence="8">
    <location>
        <begin position="69"/>
        <end position="401"/>
    </location>
</feature>
<evidence type="ECO:0000256" key="4">
    <source>
        <dbReference type="ARBA" id="ARBA00023136"/>
    </source>
</evidence>
<gene>
    <name evidence="10" type="ORF">POLS_LOCUS5190</name>
</gene>
<feature type="region of interest" description="Disordered" evidence="5">
    <location>
        <begin position="343"/>
        <end position="375"/>
    </location>
</feature>
<dbReference type="Proteomes" id="UP001153618">
    <property type="component" value="Unassembled WGS sequence"/>
</dbReference>
<evidence type="ECO:0000259" key="9">
    <source>
        <dbReference type="Pfam" id="PF13515"/>
    </source>
</evidence>
<dbReference type="Pfam" id="PF13515">
    <property type="entry name" value="FUSC_2"/>
    <property type="match status" value="1"/>
</dbReference>
<dbReference type="InterPro" id="IPR018820">
    <property type="entry name" value="BRE4-related_DUF2421"/>
</dbReference>
<comment type="subcellular location">
    <subcellularLocation>
        <location evidence="1">Membrane</location>
        <topology evidence="1">Multi-pass membrane protein</topology>
    </subcellularLocation>
</comment>
<evidence type="ECO:0000313" key="11">
    <source>
        <dbReference type="Proteomes" id="UP001153618"/>
    </source>
</evidence>
<sequence>MPVAHEYTTLGYLVAIISILGFAIMPRAKFIQMMIFDVLAVCIAACFALLTMFSSVKARQHTNTNDTDTYNSSASAVSGVWLFFQIWMVHTFRAKYPQLQFPVIIYAIFANVSSVYAPTMMNMTSAISLVVRMLKSFLTGLGISTATSMLILPMTSRQAVFKQMAGYIGGLRSALNAHAVYFESLEKDDMFGRAETFDDAREKFGKKGKVYSPEAEAIRSAIRQITDVHAKLHGDLTFAKREIALGKLGPDDLQAIFRHLRQIMIPVVGLSFVVDIFQRLSDYNRWNQPIDMNIGVVPEDVRQRVVHEWNDIMRAVHDPFAMMIKTIDEGLLHTSYVFRLTKPPKRPNVSPAANDNSSEENKDVEASAEDTAPGEKAFTEHFEKQLGKFRSAKRLALQTWAEEKGIKLPPDFFDHPTSPEILQSDFLDTSATQKERSRRQLYLFLYMEQLLYSTGQTVLDFVRYANHVEAKGKLSRTRLIIPGGKRIWKWAGSFLSAEDSHDDDNLGDIHTQNNILQLGEAYRLRKDPEHLPPTTLFQKCGDKIRVLPWFLRSFESTYGFRVALATMTIAVVAFLHDTQTFFTHQRLVWAMIMVNLSMSPTSGQSIFSFVLRILGTSIAMVASLLIWYIPGQKTPGVIVFLFVFVSMGFYIPIKLFRFRVVGMISIVTTTMIIGYELQVRRVGEAVATSNGQPFYPIYLLAPYRLATVSGGIAVAFFWTFFPYPISEHSILRQSLGASLYLLANYYSIIHETISGRMRGDEGDYLLKSSAGRKLEKARHKVFSKQMLMLAGLRTYSEFLRWEVPIGGQFPKKQYDSIILCVENIVNYLSLLGYASDTLMNLGDGDDVSDTAWMHDFRRLVGTAKVTTHEVTSLLCLLSASITNRQPLPPYLKAPRPYSFTKRLEALDSDILSLRHIAEPGFAAFAVLQISTRCIVGDVDRLLRYLASWISLSTQLLRRNLWLPPACPLEWDQGSMSAKFRPQATVIETRPIDFDVPMFFILPSWPVDHDLYITLSRIHVSLRLSCTNDSSRSRHQNPATSDTFLVLSYIPSEMAQVQLDRALLTQASNKTVLITGAARGIGAATARLFNDSGANVILADLADLKDTAEEVIQTQLAHPERAKFIPTNIVNWAELTTCFETAIAEFGAIDIVIANAGIMESHPVFDLTAVDEEGRLLESNDAGRVIDVNLKGTLNTMRLGLHYMKSKGSQSKSILLVASTSSYFGGTGVAAYIASKHGVLGLLRASQDVAREHGVRVNAVAPFLTPTHITAGFSERWGRAGLEKNTPEGVAEAIALVALDSEREGHCVLVAGKYLRELEQSRVKLFGEWLGEDLTGFLAAAMQFFVSIGGYVLPRS</sequence>
<accession>A0A9W4HQD2</accession>
<feature type="transmembrane region" description="Helical" evidence="6">
    <location>
        <begin position="137"/>
        <end position="155"/>
    </location>
</feature>
<evidence type="ECO:0000259" key="7">
    <source>
        <dbReference type="Pfam" id="PF10334"/>
    </source>
</evidence>
<feature type="transmembrane region" description="Helical" evidence="6">
    <location>
        <begin position="73"/>
        <end position="92"/>
    </location>
</feature>
<feature type="transmembrane region" description="Helical" evidence="6">
    <location>
        <begin position="6"/>
        <end position="25"/>
    </location>
</feature>
<feature type="domain" description="DUF2421" evidence="7">
    <location>
        <begin position="722"/>
        <end position="894"/>
    </location>
</feature>
<feature type="transmembrane region" description="Helical" evidence="6">
    <location>
        <begin position="99"/>
        <end position="117"/>
    </location>
</feature>
<dbReference type="PANTHER" id="PTHR37994:SF4">
    <property type="entry name" value="ER TRANSPORTER 6TM N-TERMINAL DOMAIN-CONTAINING PROTEIN-RELATED"/>
    <property type="match status" value="1"/>
</dbReference>
<feature type="transmembrane region" description="Helical" evidence="6">
    <location>
        <begin position="34"/>
        <end position="53"/>
    </location>
</feature>
<evidence type="ECO:0000256" key="6">
    <source>
        <dbReference type="SAM" id="Phobius"/>
    </source>
</evidence>